<evidence type="ECO:0000313" key="6">
    <source>
        <dbReference type="EMBL" id="KAG7336777.1"/>
    </source>
</evidence>
<evidence type="ECO:0000313" key="8">
    <source>
        <dbReference type="Proteomes" id="UP000693970"/>
    </source>
</evidence>
<evidence type="ECO:0000256" key="3">
    <source>
        <dbReference type="ARBA" id="ARBA00022737"/>
    </source>
</evidence>
<reference evidence="6" key="1">
    <citation type="journal article" date="2021" name="Sci. Rep.">
        <title>Diploid genomic architecture of Nitzschia inconspicua, an elite biomass production diatom.</title>
        <authorList>
            <person name="Oliver A."/>
            <person name="Podell S."/>
            <person name="Pinowska A."/>
            <person name="Traller J.C."/>
            <person name="Smith S.R."/>
            <person name="McClure R."/>
            <person name="Beliaev A."/>
            <person name="Bohutskyi P."/>
            <person name="Hill E.A."/>
            <person name="Rabines A."/>
            <person name="Zheng H."/>
            <person name="Allen L.Z."/>
            <person name="Kuo A."/>
            <person name="Grigoriev I.V."/>
            <person name="Allen A.E."/>
            <person name="Hazlebeck D."/>
            <person name="Allen E.E."/>
        </authorList>
    </citation>
    <scope>NUCLEOTIDE SEQUENCE</scope>
    <source>
        <strain evidence="6">Hildebrandi</strain>
    </source>
</reference>
<protein>
    <submittedName>
        <fullName evidence="6">WD repeat-containing protein</fullName>
    </submittedName>
</protein>
<dbReference type="Pfam" id="PF00400">
    <property type="entry name" value="WD40"/>
    <property type="match status" value="2"/>
</dbReference>
<dbReference type="SMART" id="SM00320">
    <property type="entry name" value="WD40"/>
    <property type="match status" value="3"/>
</dbReference>
<feature type="repeat" description="WD" evidence="5">
    <location>
        <begin position="107"/>
        <end position="148"/>
    </location>
</feature>
<dbReference type="AlphaFoldDB" id="A0A9K3P7E8"/>
<evidence type="ECO:0000313" key="7">
    <source>
        <dbReference type="EMBL" id="KAG7372966.1"/>
    </source>
</evidence>
<dbReference type="Proteomes" id="UP000693970">
    <property type="component" value="Unassembled WGS sequence"/>
</dbReference>
<evidence type="ECO:0000256" key="1">
    <source>
        <dbReference type="ARBA" id="ARBA00004123"/>
    </source>
</evidence>
<dbReference type="GO" id="GO:0048188">
    <property type="term" value="C:Set1C/COMPASS complex"/>
    <property type="evidence" value="ECO:0007669"/>
    <property type="project" value="TreeGrafter"/>
</dbReference>
<keyword evidence="2 5" id="KW-0853">WD repeat</keyword>
<evidence type="ECO:0000256" key="4">
    <source>
        <dbReference type="ARBA" id="ARBA00023242"/>
    </source>
</evidence>
<reference evidence="6" key="2">
    <citation type="submission" date="2021-04" db="EMBL/GenBank/DDBJ databases">
        <authorList>
            <person name="Podell S."/>
        </authorList>
    </citation>
    <scope>NUCLEOTIDE SEQUENCE</scope>
    <source>
        <strain evidence="6">Hildebrandi</strain>
    </source>
</reference>
<keyword evidence="3" id="KW-0677">Repeat</keyword>
<dbReference type="EMBL" id="JAGRRH010000002">
    <property type="protein sequence ID" value="KAG7372966.1"/>
    <property type="molecule type" value="Genomic_DNA"/>
</dbReference>
<accession>A0A9K3P7E8</accession>
<name>A0A9K3P7E8_9STRA</name>
<dbReference type="PROSITE" id="PS50082">
    <property type="entry name" value="WD_REPEATS_2"/>
    <property type="match status" value="1"/>
</dbReference>
<evidence type="ECO:0000256" key="2">
    <source>
        <dbReference type="ARBA" id="ARBA00022574"/>
    </source>
</evidence>
<sequence length="372" mass="40642">MDFSQGPSLAAVIPHATSVSSVSYHQDGNHLFVATGDDSKLYVVNCQTGTLLNDQNQHQRYPYLKNEKDGIDLVHSTHHDYSVLTAGQNSNVVNYWSVYDNKLLRKFRGHSGPIHDMSVCPAEDLFLTASNDQTVRLWNMSQAGCIGQMDLPRDKTTGKPFVAFDSTGMVFAVLAQQQQQQPFSGNGVVVDGGTGGYYIHLYDARNFQGGAFSEMFVTNASLQQGMTTHRIPPPTSTTSTSTSTNSIVLNKIDFNGSGNRILVQSEQGPTFVLDGYEGTVQRVFAPSNTLSTGIVSSCFTPDDQYVLLGTENGTVDCYDIVSGALVRNMTAGNNNNNNNTTTNNYGTHTIACNPKYKQIVSSCHNNTCLWLW</sequence>
<dbReference type="PROSITE" id="PS50294">
    <property type="entry name" value="WD_REPEATS_REGION"/>
    <property type="match status" value="1"/>
</dbReference>
<dbReference type="PANTHER" id="PTHR19861">
    <property type="entry name" value="WD40 REPEAT PROTEIN SWD2"/>
    <property type="match status" value="1"/>
</dbReference>
<dbReference type="EMBL" id="JAGRRH010000108">
    <property type="protein sequence ID" value="KAG7336777.1"/>
    <property type="molecule type" value="Genomic_DNA"/>
</dbReference>
<dbReference type="GO" id="GO:0003682">
    <property type="term" value="F:chromatin binding"/>
    <property type="evidence" value="ECO:0007669"/>
    <property type="project" value="TreeGrafter"/>
</dbReference>
<evidence type="ECO:0000256" key="5">
    <source>
        <dbReference type="PROSITE-ProRule" id="PRU00221"/>
    </source>
</evidence>
<organism evidence="6 8">
    <name type="scientific">Nitzschia inconspicua</name>
    <dbReference type="NCBI Taxonomy" id="303405"/>
    <lineage>
        <taxon>Eukaryota</taxon>
        <taxon>Sar</taxon>
        <taxon>Stramenopiles</taxon>
        <taxon>Ochrophyta</taxon>
        <taxon>Bacillariophyta</taxon>
        <taxon>Bacillariophyceae</taxon>
        <taxon>Bacillariophycidae</taxon>
        <taxon>Bacillariales</taxon>
        <taxon>Bacillariaceae</taxon>
        <taxon>Nitzschia</taxon>
    </lineage>
</organism>
<dbReference type="OrthoDB" id="27537at2759"/>
<dbReference type="InterPro" id="IPR037867">
    <property type="entry name" value="Swd2/WDR82"/>
</dbReference>
<gene>
    <name evidence="6" type="ORF">IV203_022875</name>
    <name evidence="7" type="ORF">IV203_033690</name>
</gene>
<comment type="subcellular location">
    <subcellularLocation>
        <location evidence="1">Nucleus</location>
    </subcellularLocation>
</comment>
<proteinExistence type="predicted"/>
<keyword evidence="4" id="KW-0539">Nucleus</keyword>
<dbReference type="InterPro" id="IPR001680">
    <property type="entry name" value="WD40_rpt"/>
</dbReference>
<comment type="caution">
    <text evidence="6">The sequence shown here is derived from an EMBL/GenBank/DDBJ whole genome shotgun (WGS) entry which is preliminary data.</text>
</comment>
<dbReference type="PANTHER" id="PTHR19861:SF0">
    <property type="entry name" value="WD REPEAT-CONTAINING PROTEIN 82"/>
    <property type="match status" value="1"/>
</dbReference>
<keyword evidence="8" id="KW-1185">Reference proteome</keyword>